<name>A0A1C7MUL6_9FUNG</name>
<feature type="region of interest" description="Disordered" evidence="1">
    <location>
        <begin position="66"/>
        <end position="92"/>
    </location>
</feature>
<comment type="caution">
    <text evidence="2">The sequence shown here is derived from an EMBL/GenBank/DDBJ whole genome shotgun (WGS) entry which is preliminary data.</text>
</comment>
<feature type="region of interest" description="Disordered" evidence="1">
    <location>
        <begin position="1"/>
        <end position="50"/>
    </location>
</feature>
<organism evidence="2 3">
    <name type="scientific">Choanephora cucurbitarum</name>
    <dbReference type="NCBI Taxonomy" id="101091"/>
    <lineage>
        <taxon>Eukaryota</taxon>
        <taxon>Fungi</taxon>
        <taxon>Fungi incertae sedis</taxon>
        <taxon>Mucoromycota</taxon>
        <taxon>Mucoromycotina</taxon>
        <taxon>Mucoromycetes</taxon>
        <taxon>Mucorales</taxon>
        <taxon>Mucorineae</taxon>
        <taxon>Choanephoraceae</taxon>
        <taxon>Choanephoroideae</taxon>
        <taxon>Choanephora</taxon>
    </lineage>
</organism>
<evidence type="ECO:0000313" key="3">
    <source>
        <dbReference type="Proteomes" id="UP000093000"/>
    </source>
</evidence>
<gene>
    <name evidence="2" type="ORF">A0J61_11429</name>
</gene>
<feature type="compositionally biased region" description="Basic residues" evidence="1">
    <location>
        <begin position="1"/>
        <end position="10"/>
    </location>
</feature>
<dbReference type="STRING" id="101091.A0A1C7MUL6"/>
<reference evidence="2 3" key="1">
    <citation type="submission" date="2016-03" db="EMBL/GenBank/DDBJ databases">
        <title>Choanephora cucurbitarum.</title>
        <authorList>
            <person name="Min B."/>
            <person name="Park H."/>
            <person name="Park J.-H."/>
            <person name="Shin H.-D."/>
            <person name="Choi I.-G."/>
        </authorList>
    </citation>
    <scope>NUCLEOTIDE SEQUENCE [LARGE SCALE GENOMIC DNA]</scope>
    <source>
        <strain evidence="2 3">KUS-F28377</strain>
    </source>
</reference>
<protein>
    <submittedName>
        <fullName evidence="2">Uncharacterized protein</fullName>
    </submittedName>
</protein>
<dbReference type="Proteomes" id="UP000093000">
    <property type="component" value="Unassembled WGS sequence"/>
</dbReference>
<feature type="non-terminal residue" evidence="2">
    <location>
        <position position="310"/>
    </location>
</feature>
<feature type="compositionally biased region" description="Acidic residues" evidence="1">
    <location>
        <begin position="208"/>
        <end position="219"/>
    </location>
</feature>
<accession>A0A1C7MUL6</accession>
<dbReference type="AlphaFoldDB" id="A0A1C7MUL6"/>
<sequence>PPHAKHHQHPLARSWSQVASKPVRQSLLSTPTAESNPEQHTGEVIKTSIWRPGHGANSVFIDMSGRKETKESGHIAANCPKGNAHKKVKAKETQKNNFVFDLSRVPAAIGSKRRRNGDTSESTATPLMSKVGPSLLTRGNPSVSSPIREPVSTPVPHTEDSRPLSEPELPDEGPSVVGPSKPVASKVHRVPRRQKVANSATVSPIQLSDEDCAMDDDDDIPELDSMLFASTTPSSPSLSSEEKSLSPKINCYEYLVKSNNPHKQSLFIRYLRSLQFDILAFQETHASPSNIPILNTQLQAQQSLWTSNCG</sequence>
<feature type="compositionally biased region" description="Polar residues" evidence="1">
    <location>
        <begin position="26"/>
        <end position="39"/>
    </location>
</feature>
<feature type="non-terminal residue" evidence="2">
    <location>
        <position position="1"/>
    </location>
</feature>
<proteinExistence type="predicted"/>
<dbReference type="InParanoid" id="A0A1C7MUL6"/>
<feature type="compositionally biased region" description="Basic residues" evidence="1">
    <location>
        <begin position="186"/>
        <end position="195"/>
    </location>
</feature>
<feature type="compositionally biased region" description="Polar residues" evidence="1">
    <location>
        <begin position="196"/>
        <end position="206"/>
    </location>
</feature>
<feature type="region of interest" description="Disordered" evidence="1">
    <location>
        <begin position="109"/>
        <end position="219"/>
    </location>
</feature>
<dbReference type="EMBL" id="LUGH01002027">
    <property type="protein sequence ID" value="OBZ80522.1"/>
    <property type="molecule type" value="Genomic_DNA"/>
</dbReference>
<evidence type="ECO:0000256" key="1">
    <source>
        <dbReference type="SAM" id="MobiDB-lite"/>
    </source>
</evidence>
<dbReference type="OrthoDB" id="2269996at2759"/>
<evidence type="ECO:0000313" key="2">
    <source>
        <dbReference type="EMBL" id="OBZ80522.1"/>
    </source>
</evidence>
<keyword evidence="3" id="KW-1185">Reference proteome</keyword>